<reference evidence="2" key="2">
    <citation type="submission" date="2023-05" db="EMBL/GenBank/DDBJ databases">
        <authorList>
            <consortium name="Lawrence Berkeley National Laboratory"/>
            <person name="Steindorff A."/>
            <person name="Hensen N."/>
            <person name="Bonometti L."/>
            <person name="Westerberg I."/>
            <person name="Brannstrom I.O."/>
            <person name="Guillou S."/>
            <person name="Cros-Aarteil S."/>
            <person name="Calhoun S."/>
            <person name="Haridas S."/>
            <person name="Kuo A."/>
            <person name="Mondo S."/>
            <person name="Pangilinan J."/>
            <person name="Riley R."/>
            <person name="Labutti K."/>
            <person name="Andreopoulos B."/>
            <person name="Lipzen A."/>
            <person name="Chen C."/>
            <person name="Yanf M."/>
            <person name="Daum C."/>
            <person name="Ng V."/>
            <person name="Clum A."/>
            <person name="Ohm R."/>
            <person name="Martin F."/>
            <person name="Silar P."/>
            <person name="Natvig D."/>
            <person name="Lalanne C."/>
            <person name="Gautier V."/>
            <person name="Ament-Velasquez S.L."/>
            <person name="Kruys A."/>
            <person name="Hutchinson M.I."/>
            <person name="Powell A.J."/>
            <person name="Barry K."/>
            <person name="Miller A.N."/>
            <person name="Grigoriev I.V."/>
            <person name="Debuchy R."/>
            <person name="Gladieux P."/>
            <person name="Thoren M.H."/>
            <person name="Johannesson H."/>
        </authorList>
    </citation>
    <scope>NUCLEOTIDE SEQUENCE</scope>
    <source>
        <strain evidence="2">CBS 990.96</strain>
    </source>
</reference>
<sequence>MSDTSSLDYSLSDIKPEDLPAPYSGYLTKAVGKELKKKYKATKAKIKGKPHPSSSAPEQGEVVSVQLFRNSTKAGKENVEKVAETVHIQKDGKFTTNSEYQAEKRKKEKEKKEKEKDAAAKKPLKK</sequence>
<feature type="region of interest" description="Disordered" evidence="1">
    <location>
        <begin position="1"/>
        <end position="23"/>
    </location>
</feature>
<feature type="compositionally biased region" description="Basic and acidic residues" evidence="1">
    <location>
        <begin position="74"/>
        <end position="93"/>
    </location>
</feature>
<feature type="compositionally biased region" description="Low complexity" evidence="1">
    <location>
        <begin position="1"/>
        <end position="13"/>
    </location>
</feature>
<proteinExistence type="predicted"/>
<evidence type="ECO:0000313" key="2">
    <source>
        <dbReference type="EMBL" id="KAK4221165.1"/>
    </source>
</evidence>
<organism evidence="2 3">
    <name type="scientific">Podospora fimiseda</name>
    <dbReference type="NCBI Taxonomy" id="252190"/>
    <lineage>
        <taxon>Eukaryota</taxon>
        <taxon>Fungi</taxon>
        <taxon>Dikarya</taxon>
        <taxon>Ascomycota</taxon>
        <taxon>Pezizomycotina</taxon>
        <taxon>Sordariomycetes</taxon>
        <taxon>Sordariomycetidae</taxon>
        <taxon>Sordariales</taxon>
        <taxon>Podosporaceae</taxon>
        <taxon>Podospora</taxon>
    </lineage>
</organism>
<dbReference type="AlphaFoldDB" id="A0AAN6YNS1"/>
<feature type="region of interest" description="Disordered" evidence="1">
    <location>
        <begin position="74"/>
        <end position="126"/>
    </location>
</feature>
<protein>
    <submittedName>
        <fullName evidence="2">Uncharacterized protein</fullName>
    </submittedName>
</protein>
<accession>A0AAN6YNS1</accession>
<comment type="caution">
    <text evidence="2">The sequence shown here is derived from an EMBL/GenBank/DDBJ whole genome shotgun (WGS) entry which is preliminary data.</text>
</comment>
<feature type="compositionally biased region" description="Basic and acidic residues" evidence="1">
    <location>
        <begin position="101"/>
        <end position="120"/>
    </location>
</feature>
<keyword evidence="3" id="KW-1185">Reference proteome</keyword>
<name>A0AAN6YNS1_9PEZI</name>
<gene>
    <name evidence="2" type="ORF">QBC38DRAFT_449392</name>
</gene>
<evidence type="ECO:0000256" key="1">
    <source>
        <dbReference type="SAM" id="MobiDB-lite"/>
    </source>
</evidence>
<dbReference type="EMBL" id="MU865577">
    <property type="protein sequence ID" value="KAK4221165.1"/>
    <property type="molecule type" value="Genomic_DNA"/>
</dbReference>
<dbReference type="Proteomes" id="UP001301958">
    <property type="component" value="Unassembled WGS sequence"/>
</dbReference>
<reference evidence="2" key="1">
    <citation type="journal article" date="2023" name="Mol. Phylogenet. Evol.">
        <title>Genome-scale phylogeny and comparative genomics of the fungal order Sordariales.</title>
        <authorList>
            <person name="Hensen N."/>
            <person name="Bonometti L."/>
            <person name="Westerberg I."/>
            <person name="Brannstrom I.O."/>
            <person name="Guillou S."/>
            <person name="Cros-Aarteil S."/>
            <person name="Calhoun S."/>
            <person name="Haridas S."/>
            <person name="Kuo A."/>
            <person name="Mondo S."/>
            <person name="Pangilinan J."/>
            <person name="Riley R."/>
            <person name="LaButti K."/>
            <person name="Andreopoulos B."/>
            <person name="Lipzen A."/>
            <person name="Chen C."/>
            <person name="Yan M."/>
            <person name="Daum C."/>
            <person name="Ng V."/>
            <person name="Clum A."/>
            <person name="Steindorff A."/>
            <person name="Ohm R.A."/>
            <person name="Martin F."/>
            <person name="Silar P."/>
            <person name="Natvig D.O."/>
            <person name="Lalanne C."/>
            <person name="Gautier V."/>
            <person name="Ament-Velasquez S.L."/>
            <person name="Kruys A."/>
            <person name="Hutchinson M.I."/>
            <person name="Powell A.J."/>
            <person name="Barry K."/>
            <person name="Miller A.N."/>
            <person name="Grigoriev I.V."/>
            <person name="Debuchy R."/>
            <person name="Gladieux P."/>
            <person name="Hiltunen Thoren M."/>
            <person name="Johannesson H."/>
        </authorList>
    </citation>
    <scope>NUCLEOTIDE SEQUENCE</scope>
    <source>
        <strain evidence="2">CBS 990.96</strain>
    </source>
</reference>
<feature type="region of interest" description="Disordered" evidence="1">
    <location>
        <begin position="42"/>
        <end position="61"/>
    </location>
</feature>
<evidence type="ECO:0000313" key="3">
    <source>
        <dbReference type="Proteomes" id="UP001301958"/>
    </source>
</evidence>